<keyword evidence="1" id="KW-0812">Transmembrane</keyword>
<gene>
    <name evidence="2" type="ORF">SAMN05421820_103670</name>
</gene>
<dbReference type="EMBL" id="FNGY01000003">
    <property type="protein sequence ID" value="SDM37496.1"/>
    <property type="molecule type" value="Genomic_DNA"/>
</dbReference>
<accession>A0A1G9SPX2</accession>
<dbReference type="Proteomes" id="UP000183200">
    <property type="component" value="Unassembled WGS sequence"/>
</dbReference>
<reference evidence="3" key="1">
    <citation type="submission" date="2016-10" db="EMBL/GenBank/DDBJ databases">
        <authorList>
            <person name="Varghese N."/>
            <person name="Submissions S."/>
        </authorList>
    </citation>
    <scope>NUCLEOTIDE SEQUENCE [LARGE SCALE GENOMIC DNA]</scope>
    <source>
        <strain evidence="3">DSM 19110</strain>
    </source>
</reference>
<evidence type="ECO:0000256" key="1">
    <source>
        <dbReference type="SAM" id="Phobius"/>
    </source>
</evidence>
<feature type="transmembrane region" description="Helical" evidence="1">
    <location>
        <begin position="100"/>
        <end position="123"/>
    </location>
</feature>
<feature type="transmembrane region" description="Helical" evidence="1">
    <location>
        <begin position="24"/>
        <end position="48"/>
    </location>
</feature>
<proteinExistence type="predicted"/>
<feature type="transmembrane region" description="Helical" evidence="1">
    <location>
        <begin position="60"/>
        <end position="79"/>
    </location>
</feature>
<dbReference type="AlphaFoldDB" id="A0A1G9SPX2"/>
<keyword evidence="1" id="KW-0472">Membrane</keyword>
<sequence>MFLDCMYIICCDFYRKREPDMFKISGLILLIVVFMLNFMLVSFLGSGFKWTDNDIYQYRAHISVGCFVLFGFILYIRYFKVTSYDEVNNKFYKLNSTVRNRYLIGAWCYIILSILSAVGYIVYHRGTVNGWW</sequence>
<keyword evidence="1" id="KW-1133">Transmembrane helix</keyword>
<keyword evidence="3" id="KW-1185">Reference proteome</keyword>
<evidence type="ECO:0000313" key="2">
    <source>
        <dbReference type="EMBL" id="SDM37496.1"/>
    </source>
</evidence>
<evidence type="ECO:0000313" key="3">
    <source>
        <dbReference type="Proteomes" id="UP000183200"/>
    </source>
</evidence>
<organism evidence="2 3">
    <name type="scientific">Pedobacter steynii</name>
    <dbReference type="NCBI Taxonomy" id="430522"/>
    <lineage>
        <taxon>Bacteria</taxon>
        <taxon>Pseudomonadati</taxon>
        <taxon>Bacteroidota</taxon>
        <taxon>Sphingobacteriia</taxon>
        <taxon>Sphingobacteriales</taxon>
        <taxon>Sphingobacteriaceae</taxon>
        <taxon>Pedobacter</taxon>
    </lineage>
</organism>
<name>A0A1G9SPX2_9SPHI</name>
<protein>
    <submittedName>
        <fullName evidence="2">Uncharacterized protein</fullName>
    </submittedName>
</protein>